<dbReference type="Pfam" id="PF01663">
    <property type="entry name" value="Phosphodiest"/>
    <property type="match status" value="1"/>
</dbReference>
<dbReference type="Gene3D" id="3.40.720.10">
    <property type="entry name" value="Alkaline Phosphatase, subunit A"/>
    <property type="match status" value="1"/>
</dbReference>
<dbReference type="SUPFAM" id="SSF53649">
    <property type="entry name" value="Alkaline phosphatase-like"/>
    <property type="match status" value="1"/>
</dbReference>
<dbReference type="Proteomes" id="UP000607559">
    <property type="component" value="Unassembled WGS sequence"/>
</dbReference>
<dbReference type="EMBL" id="BMJC01000007">
    <property type="protein sequence ID" value="GGB23715.1"/>
    <property type="molecule type" value="Genomic_DNA"/>
</dbReference>
<sequence length="463" mass="51013">MKFSKKDGLRGYFQSPAVKLGMYRLLFITLLFPTLLLRAQPSRHVILITIDGMRPEFYEDPAWPAPNLQHLMQEGAYAIRMRPVFPTVTLPNHTTMITGALPARHGVYYNQPFNPLATGMSWNFFANIIRVPTLFDAVHATGKVTAAIDWPVTVGSPSIDYNFPDYWGFSDTTDNIALIRSGVHPAGLWDELEQNALGKVPSEEINSDGLLRTDENAGRIAAYLIRRYKPTFTAFHITETDHAQHEEGREGYFVRTAVAAADRAVGDVLEAVERAGIKDSTTIIIAGDHGFANIHSVLFPNVCLAQAGLFQKGANWRAKFQSASGSCFLYLQDRHDTKTLMAVKDLLARLPEKYKSLFRVLDRPELDRLGVDSAAFLALAPTVGIAIGNSGEGEVLRGAHGGTHGFMNDEPEMMTGFIAYGAGIRKGVVLHEMQTQNIAPLVAKLLGITFICPDGILYPGILR</sequence>
<reference evidence="1" key="2">
    <citation type="submission" date="2020-09" db="EMBL/GenBank/DDBJ databases">
        <authorList>
            <person name="Sun Q."/>
            <person name="Zhou Y."/>
        </authorList>
    </citation>
    <scope>NUCLEOTIDE SEQUENCE</scope>
    <source>
        <strain evidence="1">CGMCC 1.15448</strain>
    </source>
</reference>
<dbReference type="PANTHER" id="PTHR10151">
    <property type="entry name" value="ECTONUCLEOTIDE PYROPHOSPHATASE/PHOSPHODIESTERASE"/>
    <property type="match status" value="1"/>
</dbReference>
<name>A0A8J2UIY1_9BACT</name>
<dbReference type="InterPro" id="IPR002591">
    <property type="entry name" value="Phosphodiest/P_Trfase"/>
</dbReference>
<evidence type="ECO:0000313" key="2">
    <source>
        <dbReference type="Proteomes" id="UP000607559"/>
    </source>
</evidence>
<dbReference type="PANTHER" id="PTHR10151:SF120">
    <property type="entry name" value="BIS(5'-ADENOSYL)-TRIPHOSPHATASE"/>
    <property type="match status" value="1"/>
</dbReference>
<keyword evidence="2" id="KW-1185">Reference proteome</keyword>
<dbReference type="AlphaFoldDB" id="A0A8J2UIY1"/>
<accession>A0A8J2UIY1</accession>
<dbReference type="GO" id="GO:0016787">
    <property type="term" value="F:hydrolase activity"/>
    <property type="evidence" value="ECO:0007669"/>
    <property type="project" value="UniProtKB-ARBA"/>
</dbReference>
<reference evidence="1" key="1">
    <citation type="journal article" date="2014" name="Int. J. Syst. Evol. Microbiol.">
        <title>Complete genome sequence of Corynebacterium casei LMG S-19264T (=DSM 44701T), isolated from a smear-ripened cheese.</title>
        <authorList>
            <consortium name="US DOE Joint Genome Institute (JGI-PGF)"/>
            <person name="Walter F."/>
            <person name="Albersmeier A."/>
            <person name="Kalinowski J."/>
            <person name="Ruckert C."/>
        </authorList>
    </citation>
    <scope>NUCLEOTIDE SEQUENCE</scope>
    <source>
        <strain evidence="1">CGMCC 1.15448</strain>
    </source>
</reference>
<organism evidence="1 2">
    <name type="scientific">Puia dinghuensis</name>
    <dbReference type="NCBI Taxonomy" id="1792502"/>
    <lineage>
        <taxon>Bacteria</taxon>
        <taxon>Pseudomonadati</taxon>
        <taxon>Bacteroidota</taxon>
        <taxon>Chitinophagia</taxon>
        <taxon>Chitinophagales</taxon>
        <taxon>Chitinophagaceae</taxon>
        <taxon>Puia</taxon>
    </lineage>
</organism>
<evidence type="ECO:0000313" key="1">
    <source>
        <dbReference type="EMBL" id="GGB23715.1"/>
    </source>
</evidence>
<proteinExistence type="predicted"/>
<gene>
    <name evidence="1" type="ORF">GCM10011511_54470</name>
</gene>
<dbReference type="CDD" id="cd16018">
    <property type="entry name" value="Enpp"/>
    <property type="match status" value="1"/>
</dbReference>
<protein>
    <submittedName>
        <fullName evidence="1">Alkaline phosphatase family protein</fullName>
    </submittedName>
</protein>
<dbReference type="InterPro" id="IPR017850">
    <property type="entry name" value="Alkaline_phosphatase_core_sf"/>
</dbReference>
<comment type="caution">
    <text evidence="1">The sequence shown here is derived from an EMBL/GenBank/DDBJ whole genome shotgun (WGS) entry which is preliminary data.</text>
</comment>